<protein>
    <submittedName>
        <fullName evidence="7">Type IV pili methyl-accepting chemotaxis transducer N-term</fullName>
    </submittedName>
</protein>
<gene>
    <name evidence="7" type="ORF">SAMN02745123_00355</name>
</gene>
<comment type="subcellular location">
    <subcellularLocation>
        <location evidence="1">Membrane</location>
        <topology evidence="1">Multi-pass membrane protein</topology>
    </subcellularLocation>
</comment>
<feature type="transmembrane region" description="Helical" evidence="5">
    <location>
        <begin position="177"/>
        <end position="194"/>
    </location>
</feature>
<dbReference type="AlphaFoldDB" id="A0A1M6NZ64"/>
<name>A0A1M6NZ64_9FIRM</name>
<dbReference type="STRING" id="1121421.SAMN02745123_00355"/>
<feature type="domain" description="NarX-like N-terminal" evidence="6">
    <location>
        <begin position="32"/>
        <end position="94"/>
    </location>
</feature>
<evidence type="ECO:0000313" key="8">
    <source>
        <dbReference type="Proteomes" id="UP000183997"/>
    </source>
</evidence>
<dbReference type="RefSeq" id="WP_072910567.1">
    <property type="nucleotide sequence ID" value="NZ_FRAR01000005.1"/>
</dbReference>
<dbReference type="Gene3D" id="6.10.340.10">
    <property type="match status" value="1"/>
</dbReference>
<organism evidence="7 8">
    <name type="scientific">Desulforamulus aeronauticus DSM 10349</name>
    <dbReference type="NCBI Taxonomy" id="1121421"/>
    <lineage>
        <taxon>Bacteria</taxon>
        <taxon>Bacillati</taxon>
        <taxon>Bacillota</taxon>
        <taxon>Clostridia</taxon>
        <taxon>Eubacteriales</taxon>
        <taxon>Peptococcaceae</taxon>
        <taxon>Desulforamulus</taxon>
    </lineage>
</organism>
<dbReference type="Pfam" id="PF13675">
    <property type="entry name" value="PilJ"/>
    <property type="match status" value="1"/>
</dbReference>
<reference evidence="8" key="1">
    <citation type="submission" date="2016-11" db="EMBL/GenBank/DDBJ databases">
        <authorList>
            <person name="Varghese N."/>
            <person name="Submissions S."/>
        </authorList>
    </citation>
    <scope>NUCLEOTIDE SEQUENCE [LARGE SCALE GENOMIC DNA]</scope>
    <source>
        <strain evidence="8">DSM 10349</strain>
    </source>
</reference>
<dbReference type="InterPro" id="IPR029095">
    <property type="entry name" value="NarX-like_N"/>
</dbReference>
<evidence type="ECO:0000256" key="3">
    <source>
        <dbReference type="ARBA" id="ARBA00022989"/>
    </source>
</evidence>
<evidence type="ECO:0000256" key="1">
    <source>
        <dbReference type="ARBA" id="ARBA00004141"/>
    </source>
</evidence>
<dbReference type="EMBL" id="FRAR01000005">
    <property type="protein sequence ID" value="SHK00944.1"/>
    <property type="molecule type" value="Genomic_DNA"/>
</dbReference>
<dbReference type="Proteomes" id="UP000183997">
    <property type="component" value="Unassembled WGS sequence"/>
</dbReference>
<evidence type="ECO:0000256" key="2">
    <source>
        <dbReference type="ARBA" id="ARBA00022692"/>
    </source>
</evidence>
<keyword evidence="4 5" id="KW-0472">Membrane</keyword>
<keyword evidence="8" id="KW-1185">Reference proteome</keyword>
<keyword evidence="3 5" id="KW-1133">Transmembrane helix</keyword>
<proteinExistence type="predicted"/>
<evidence type="ECO:0000313" key="7">
    <source>
        <dbReference type="EMBL" id="SHK00944.1"/>
    </source>
</evidence>
<evidence type="ECO:0000256" key="4">
    <source>
        <dbReference type="ARBA" id="ARBA00023136"/>
    </source>
</evidence>
<sequence length="226" mass="24940">MKNLSLKWKVLIPLILVLATTVLQINLIIAMNRAQQEDAVRVNVAGRQRMLSQRMAKDVFGFVLSANSQHQEDLKKAMDIFEESLGALKTGGSLEVGGTKVEVTKTKNTEIVKLLVEAETNWQGIKSDIQGISSITADAIDQAEAVNVKLVKMVTTFDQATKMYETASAVTVKENMTVIYACAVGYLLLILFSWQITNRYIIKPVTVLQKAAEDIAKGDLSLNDKH</sequence>
<dbReference type="GO" id="GO:0016020">
    <property type="term" value="C:membrane"/>
    <property type="evidence" value="ECO:0007669"/>
    <property type="project" value="UniProtKB-SubCell"/>
</dbReference>
<evidence type="ECO:0000256" key="5">
    <source>
        <dbReference type="SAM" id="Phobius"/>
    </source>
</evidence>
<accession>A0A1M6NZ64</accession>
<keyword evidence="2 5" id="KW-0812">Transmembrane</keyword>
<evidence type="ECO:0000259" key="6">
    <source>
        <dbReference type="Pfam" id="PF13675"/>
    </source>
</evidence>